<dbReference type="Pfam" id="PF13855">
    <property type="entry name" value="LRR_8"/>
    <property type="match status" value="1"/>
</dbReference>
<dbReference type="EMBL" id="NCKU01001237">
    <property type="protein sequence ID" value="RWS12655.1"/>
    <property type="molecule type" value="Genomic_DNA"/>
</dbReference>
<proteinExistence type="predicted"/>
<accession>A0A443RBK6</accession>
<name>A0A443RBK6_9ACAR</name>
<keyword evidence="1" id="KW-0675">Receptor</keyword>
<dbReference type="SUPFAM" id="SSF52058">
    <property type="entry name" value="L domain-like"/>
    <property type="match status" value="1"/>
</dbReference>
<evidence type="ECO:0000313" key="1">
    <source>
        <dbReference type="EMBL" id="RWS12655.1"/>
    </source>
</evidence>
<comment type="caution">
    <text evidence="1">The sequence shown here is derived from an EMBL/GenBank/DDBJ whole genome shotgun (WGS) entry which is preliminary data.</text>
</comment>
<dbReference type="Proteomes" id="UP000285301">
    <property type="component" value="Unassembled WGS sequence"/>
</dbReference>
<evidence type="ECO:0000313" key="2">
    <source>
        <dbReference type="Proteomes" id="UP000285301"/>
    </source>
</evidence>
<organism evidence="1 2">
    <name type="scientific">Dinothrombium tinctorium</name>
    <dbReference type="NCBI Taxonomy" id="1965070"/>
    <lineage>
        <taxon>Eukaryota</taxon>
        <taxon>Metazoa</taxon>
        <taxon>Ecdysozoa</taxon>
        <taxon>Arthropoda</taxon>
        <taxon>Chelicerata</taxon>
        <taxon>Arachnida</taxon>
        <taxon>Acari</taxon>
        <taxon>Acariformes</taxon>
        <taxon>Trombidiformes</taxon>
        <taxon>Prostigmata</taxon>
        <taxon>Anystina</taxon>
        <taxon>Parasitengona</taxon>
        <taxon>Trombidioidea</taxon>
        <taxon>Trombidiidae</taxon>
        <taxon>Dinothrombium</taxon>
    </lineage>
</organism>
<dbReference type="STRING" id="1965070.A0A443RBK6"/>
<reference evidence="1 2" key="1">
    <citation type="journal article" date="2018" name="Gigascience">
        <title>Genomes of trombidid mites reveal novel predicted allergens and laterally-transferred genes associated with secondary metabolism.</title>
        <authorList>
            <person name="Dong X."/>
            <person name="Chaisiri K."/>
            <person name="Xia D."/>
            <person name="Armstrong S.D."/>
            <person name="Fang Y."/>
            <person name="Donnelly M.J."/>
            <person name="Kadowaki T."/>
            <person name="McGarry J.W."/>
            <person name="Darby A.C."/>
            <person name="Makepeace B.L."/>
        </authorList>
    </citation>
    <scope>NUCLEOTIDE SEQUENCE [LARGE SCALE GENOMIC DNA]</scope>
    <source>
        <strain evidence="1">UoL-WK</strain>
    </source>
</reference>
<dbReference type="Gene3D" id="3.80.10.10">
    <property type="entry name" value="Ribonuclease Inhibitor"/>
    <property type="match status" value="1"/>
</dbReference>
<keyword evidence="2" id="KW-1185">Reference proteome</keyword>
<protein>
    <submittedName>
        <fullName evidence="1">Leucine-rich repeat-containing G-protein coupled receptor 5-like protein</fullName>
    </submittedName>
</protein>
<dbReference type="OrthoDB" id="2013775at2759"/>
<dbReference type="AlphaFoldDB" id="A0A443RBK6"/>
<gene>
    <name evidence="1" type="ORF">B4U79_17996</name>
</gene>
<dbReference type="InterPro" id="IPR001611">
    <property type="entry name" value="Leu-rich_rpt"/>
</dbReference>
<sequence length="125" mass="14386">MNDEILRKFLKFRFVNILTLKQLNLLKTSEINLAHHFSAKNKILCKNLGNNEIVKIPNNVFRNNSKLSTLEIKSNKIEFIDEDAFKGLANLKTLILSESRKLARFPNLSGCNALEHFRIDRGGIF</sequence>
<dbReference type="InterPro" id="IPR032675">
    <property type="entry name" value="LRR_dom_sf"/>
</dbReference>